<feature type="transmembrane region" description="Helical" evidence="1">
    <location>
        <begin position="75"/>
        <end position="95"/>
    </location>
</feature>
<feature type="transmembrane region" description="Helical" evidence="1">
    <location>
        <begin position="116"/>
        <end position="134"/>
    </location>
</feature>
<reference evidence="2 4" key="1">
    <citation type="submission" date="2016-02" db="EMBL/GenBank/DDBJ databases">
        <authorList>
            <person name="Holder M.E."/>
            <person name="Ajami N.J."/>
            <person name="Petrosino J.F."/>
        </authorList>
    </citation>
    <scope>NUCLEOTIDE SEQUENCE [LARGE SCALE GENOMIC DNA]</scope>
    <source>
        <strain evidence="2 4">CCUG 32990</strain>
    </source>
</reference>
<feature type="transmembrane region" description="Helical" evidence="1">
    <location>
        <begin position="7"/>
        <end position="28"/>
    </location>
</feature>
<gene>
    <name evidence="2" type="ORF">AXF12_03040</name>
    <name evidence="3" type="ORF">SAMEA44541418_01132</name>
</gene>
<proteinExistence type="predicted"/>
<keyword evidence="1" id="KW-1133">Transmembrane helix</keyword>
<accession>A0AAX2GXI4</accession>
<evidence type="ECO:0000313" key="2">
    <source>
        <dbReference type="EMBL" id="AMD84582.1"/>
    </source>
</evidence>
<keyword evidence="1" id="KW-0812">Transmembrane</keyword>
<dbReference type="EMBL" id="LT906449">
    <property type="protein sequence ID" value="SNV09127.1"/>
    <property type="molecule type" value="Genomic_DNA"/>
</dbReference>
<dbReference type="Proteomes" id="UP000215539">
    <property type="component" value="Chromosome 1"/>
</dbReference>
<organism evidence="3 5">
    <name type="scientific">Capnocytophaga haemolytica</name>
    <dbReference type="NCBI Taxonomy" id="45243"/>
    <lineage>
        <taxon>Bacteria</taxon>
        <taxon>Pseudomonadati</taxon>
        <taxon>Bacteroidota</taxon>
        <taxon>Flavobacteriia</taxon>
        <taxon>Flavobacteriales</taxon>
        <taxon>Flavobacteriaceae</taxon>
        <taxon>Capnocytophaga</taxon>
    </lineage>
</organism>
<evidence type="ECO:0000313" key="4">
    <source>
        <dbReference type="Proteomes" id="UP000065822"/>
    </source>
</evidence>
<dbReference type="RefSeq" id="WP_066428193.1">
    <property type="nucleotide sequence ID" value="NZ_CP014227.1"/>
</dbReference>
<dbReference type="Pfam" id="PF10825">
    <property type="entry name" value="DUF2752"/>
    <property type="match status" value="1"/>
</dbReference>
<sequence length="137" mass="15397">MCLTRKGFYSLVTALCLAGWVWLLSQFLLHKQDVAFTLCPLKNLTGVPCTTCGTTRSVVAFFHGKFTEALYCNPLGIIAAVGLIIAPLWLSYDFVQHKKTFYGAYVAFENILKRPVVYVPLIALLLCNWAWNIYKGL</sequence>
<dbReference type="Proteomes" id="UP000065822">
    <property type="component" value="Chromosome"/>
</dbReference>
<protein>
    <submittedName>
        <fullName evidence="3">Protein of uncharacterized function (DUF2752)</fullName>
    </submittedName>
</protein>
<name>A0AAX2GXI4_9FLAO</name>
<evidence type="ECO:0000313" key="5">
    <source>
        <dbReference type="Proteomes" id="UP000215539"/>
    </source>
</evidence>
<dbReference type="KEGG" id="chg:AXF12_03040"/>
<dbReference type="InterPro" id="IPR021215">
    <property type="entry name" value="DUF2752"/>
</dbReference>
<evidence type="ECO:0000313" key="3">
    <source>
        <dbReference type="EMBL" id="SNV09127.1"/>
    </source>
</evidence>
<keyword evidence="1" id="KW-0472">Membrane</keyword>
<evidence type="ECO:0000256" key="1">
    <source>
        <dbReference type="SAM" id="Phobius"/>
    </source>
</evidence>
<keyword evidence="4" id="KW-1185">Reference proteome</keyword>
<dbReference type="EMBL" id="CP014227">
    <property type="protein sequence ID" value="AMD84582.1"/>
    <property type="molecule type" value="Genomic_DNA"/>
</dbReference>
<reference evidence="3 5" key="2">
    <citation type="submission" date="2017-06" db="EMBL/GenBank/DDBJ databases">
        <authorList>
            <consortium name="Pathogen Informatics"/>
        </authorList>
    </citation>
    <scope>NUCLEOTIDE SEQUENCE [LARGE SCALE GENOMIC DNA]</scope>
    <source>
        <strain evidence="3 5">NCTC12947</strain>
    </source>
</reference>
<dbReference type="AlphaFoldDB" id="A0AAX2GXI4"/>